<evidence type="ECO:0000313" key="1">
    <source>
        <dbReference type="EMBL" id="GBP57845.1"/>
    </source>
</evidence>
<dbReference type="Proteomes" id="UP000299102">
    <property type="component" value="Unassembled WGS sequence"/>
</dbReference>
<name>A0A4C1X6I6_EUMVA</name>
<sequence length="360" mass="40898">MDGFTFSSRRGTSHKVIGRCALNYGLNPALSGSEWDRRFRDCDYRPNSNRYYKRDRDRSRKRCWNVTISGDGTLLHLPPACRAQNVADDAGPRPRREGGGLNFDTHLMFGFTDEFQSAGIESDRIWLEKRKVGRLTLVVSDSGRSTAAQRTAAPLNIVRWHDETFAFTDAQELIANDRVSGRAGRRTRAQSTGETKHDVTFHSVYNYDFGGFANSARARIRGTWRADTEKKRQAARGKRWSVLEWDGRWPMGWSADGAVFNSVGLETNGTGFNLDHCALIDELMTYVKPITRLPEYTLSLLSQFLEAPTALLEVVKPLEQVRATFPLRVPRAEPRRPGLSRPSLCEKRPDRLFNVRPLFL</sequence>
<dbReference type="AlphaFoldDB" id="A0A4C1X6I6"/>
<accession>A0A4C1X6I6</accession>
<proteinExistence type="predicted"/>
<reference evidence="1 2" key="1">
    <citation type="journal article" date="2019" name="Commun. Biol.">
        <title>The bagworm genome reveals a unique fibroin gene that provides high tensile strength.</title>
        <authorList>
            <person name="Kono N."/>
            <person name="Nakamura H."/>
            <person name="Ohtoshi R."/>
            <person name="Tomita M."/>
            <person name="Numata K."/>
            <person name="Arakawa K."/>
        </authorList>
    </citation>
    <scope>NUCLEOTIDE SEQUENCE [LARGE SCALE GENOMIC DNA]</scope>
</reference>
<protein>
    <submittedName>
        <fullName evidence="1">Uncharacterized protein</fullName>
    </submittedName>
</protein>
<comment type="caution">
    <text evidence="1">The sequence shown here is derived from an EMBL/GenBank/DDBJ whole genome shotgun (WGS) entry which is preliminary data.</text>
</comment>
<organism evidence="1 2">
    <name type="scientific">Eumeta variegata</name>
    <name type="common">Bagworm moth</name>
    <name type="synonym">Eumeta japonica</name>
    <dbReference type="NCBI Taxonomy" id="151549"/>
    <lineage>
        <taxon>Eukaryota</taxon>
        <taxon>Metazoa</taxon>
        <taxon>Ecdysozoa</taxon>
        <taxon>Arthropoda</taxon>
        <taxon>Hexapoda</taxon>
        <taxon>Insecta</taxon>
        <taxon>Pterygota</taxon>
        <taxon>Neoptera</taxon>
        <taxon>Endopterygota</taxon>
        <taxon>Lepidoptera</taxon>
        <taxon>Glossata</taxon>
        <taxon>Ditrysia</taxon>
        <taxon>Tineoidea</taxon>
        <taxon>Psychidae</taxon>
        <taxon>Oiketicinae</taxon>
        <taxon>Eumeta</taxon>
    </lineage>
</organism>
<evidence type="ECO:0000313" key="2">
    <source>
        <dbReference type="Proteomes" id="UP000299102"/>
    </source>
</evidence>
<keyword evidence="2" id="KW-1185">Reference proteome</keyword>
<gene>
    <name evidence="1" type="ORF">EVAR_41514_1</name>
</gene>
<dbReference type="EMBL" id="BGZK01000721">
    <property type="protein sequence ID" value="GBP57845.1"/>
    <property type="molecule type" value="Genomic_DNA"/>
</dbReference>